<feature type="domain" description="Ig-like" evidence="3">
    <location>
        <begin position="26"/>
        <end position="122"/>
    </location>
</feature>
<sequence>MGKKLLLLPVWFFIFLPISIWGQECPSSVSISADTGNTICEGTNVTFTASTNNGTAPFTFQWKINGTDVNSATANTFSTSSLTNGQKISVVVTDANGTSCSITSSNYTMTVNSNKTPTVSLSSTPSTKCIGTSVTFTASNTNGGSNPSYAWYVNSSSIPAQTSSSNTFSISNLAAGANSVRVVLTSSLTCVTSSTAESTANITITDNATISSPGNKDQSDVCINTAIDPIVFAIGGSGTGASVTGLPTGVTGNYSSGNFTVSGSPSVDGSFNYTVTATGPCGSVTETGTITILKNATIGLTSANNQQEVCQNEGIANITYDIGETGTGASINGLPNGISGDFAGGVYTISGSSSVIGTHNYSITATGSCGDSQSLNGSITINENLTPSVSITSSDTDNTICEGTQVTFTATSTNGGVSPSYQWKIGTTNVGTNSNTFTTNALALGNQSVSVELTSNETCLTQAIATSNSIVTIVNENLTPEVSISASDSDICPGDEVTFTATPINGGSLASYQWKVDGNNIGTNSPTFVTSNIQDGQSVSVILSSNETCLANNNIESNSITMEVFPPAPDTPGTISGNTEVCSTTTGLIYSVSPVQNADSYNWSFPAGWNITSGAGTSSVTVNAGSSSGNITVTATNTCGDSSSSNNLAVTSVNGVPSNPGTITSSIPANNKTVCPPYDLSFSVAGSGKHKWTLPTGWDILSGAGTNNISVRITDASPSNTYDVSVVAQNICGDSGSSVFTGITVDNHIVANFGPDITICKSQNSVQITGNRSFGDASLNVQFSSSSSGSSGFSSSTAGGNNKNGPFTVIYTPSQADKNNGQVTLTMNVPAPNGKDNDGNRCGASSDSMVLYFTPNATISDPANKDQTVCINTALNNIIFNIGGGGTGASVSGLPPGLSGSFNAGVFTISGTPSQAGTYPYTVSTTGTCTAQQISRAGTITVTPNNTITDASNKDQTVCINQQLINMEFPVNSTVTSVNSTGLPTGITGSISNGKFILSGSPTQAGTFAYSLTTAGTCQTATTTGTIIVNPDVTISSPANSDQSLCINTAIDNIEFTITSPGTHATVTGLPEGLDTSFSNGILTISGIPTEAGAVAGENGVFNYTVQTEGGCLQTSESGTITVIPDPTATISYPEDICTSIAGSVNVNLEGTGDFTGGNFSATPVGLTISASSGAITPASSEPGTYTVSYNGPDTCKPAVATFEVTIIAEPFVEISYEDPFCNSDSVLKDPIFTNGVGDYENGTFSSSEPGGLTIDPENGKINPQTSSPGTYDVYYTIGEGSGCNEVLVTTEVIITQTPQINISYPETICSSETSIPVNISGEDGNYEGGVYSGTGGLSISTDGTINATESTTGPHTVTYIIASDAGCAEVIATANFTIKEAPLITTDPVNTGVCSNNPAEFEVIATGDDLIYQWYRIVDGTTESIPGEDEPILSFTNVTSADALQYFVTVTGDNACTEVTSETVTLNVDEDIVITEPTEDIIICEDQEEQVTFLFKGHANGAPLTFEWIKDGQVVTEVTNKIEMNVSEPSGPNGEYTGTLTIIDPESGETGDSGVYWVTVDGPDYFTCPEATSKTFTFRVDPRPEAPSVTSQQFCLDVNAGNLTAAGEDGNDIKWYTLEGDTYTYIGDNISIDTSSPNTFEYYATQTRPNGCESDFSEKLTIEILDTPPPVSSEIIKFEYCHNEEVLESLAVTPAEGAEINWYNTADAENPLTSPPLPATDVVGTTTYYVSQTFTATTGCESDITPVEVTIKAIPNVVVDIVGEENTICLGSSIDLTATGADTYTWFLGETELQTGTTAAYQATPTTLGENIYTVVGTTKGCTNSYNISVFVDDTSVAGNLNAPERICVSSGTATLSLESRVGEIIKWEYKNATTADAWTETEDIDLNDSRTFTSLTETTSYRVTVKSGVCSEDTAEATVIVDQLPVGGELLWESNSERLFLTCENPADGFGTDLVLSGHTGEVAYWEYRNAPSNTWIRIETNETFLESTQIESVINNLSTTFRAVLSNGSCTDGVYSETAITSVIVADIKPTPVEVDKEVICIGDQISLTSETGYSSEGGKFTGGAFDNAGIKKNGWDFTNPNGGSNDFDSAANNGRADHWLRMNPHGSNPANEKVYTANITNPSTGSLVNFRTYSGSEGNKGFGLVTGDNDSHMETPVFSLGGLDEAILTWDQAYNLTDGATIIVEISTDGGNTYPVTNVNQPIDFSNPKILYYNIGDGTVATGSSGNYDHFGEGTPDINQMSIDLGDYLGMSNLRIRFTYIGTIDGDVWAVDNIEVPEGPQDILLQWYYDEDLNDPDNELEEIGVVNQYTVNFIPRKIGWNDFEVQTRIILDSNGDACQSIDNFETIRVWAFDRYTTTVTSEVGACGSLTVKLDASVSAEYQAKTITEYPTLDGYEGSWRVEDLDGNEVTTGFTITNQDSSTGLDPKKDPNAIFTAENLGDYNFKWVLTPTAVDENDNLIDNSGCPPIENPSNINLVDCTTLDFDGDDDYIDLGTAAYTGSYFIEAWIRPFDREINGSSRTDASKGTIISGPGFEIKMEDLPSSVTPNTRWYHIAVSNGGNIWVDGVPISETATGKGGVRTLIGARWNTDDKTTENHFSGWIEEVRIWNTAPDLKELRFMMNQRIKLNNTASTGSLIEGEVVPNLEIPDGISSYYTDGTHNLDQDGDRFYNQTWGDLAGYYRLISDEPDPLNLTECATFDDSLKPIGGYTPDHSINKIPGRLVNITTNQENTSPTPYCSGSDATWAQSSTWARPDVWDYPNSTYNGTALEWNIARINHNITSDSKEITMLGLLSETEGALLSINGNHAIRITHYLLLDGNMDLVDESQLLQDHGSILANSSKGWAEIDQQGRMSSFNYNYWTSPFSNQGTDNNSGFILNKVLFDGSDVSIDEPPVNFEPGYFSADGNKTNPITISDEWIWDFRGGKNDTYADWLHLGSAYLEIVGAGYSMKGTTGNASLTDTQNYVFRGKPNNGNIPTAFLDVAEGNDYLIGNPFPSAIDADKFIRDNLVNVGTGSGSNENNENVFNGTIYYWDHFAGATHILAEYVGGYASYNLSGSAEAISNDWRINVTDDENTGVLPKQYIPVAQGFYITAAPVAGKTFGGDIIFKNTQRVFAKESTHPSIFLQHEEDIVKGKNQSKGKIAEDNRIKIRVKFESPMKYYRQLLVTMDQNTTNGFDLGYDAPLIENNMEDMYWYFDEKPYVIQGVPDFEKEQILPLAIKSKEGGEFTIKIDTTENWPSGKELYLKDKVLDSIHDILTESYIGTAETGGEINDRFEIVFFKEKSQDPTLPDPDDILNPDLPVIDGLVGISYSTFSKQVKISNFDMLDVSKVMIFDMGGKLIQQYDEIPTQREILLGMRPVRSGVYIIKVFSENGISDKKVVIK</sequence>
<dbReference type="InterPro" id="IPR044023">
    <property type="entry name" value="Ig_7"/>
</dbReference>
<feature type="region of interest" description="Disordered" evidence="2">
    <location>
        <begin position="1243"/>
        <end position="1269"/>
    </location>
</feature>
<name>A0A9X1LJH7_9FLAO</name>
<protein>
    <submittedName>
        <fullName evidence="4">T9SS type A sorting domain-containing protein</fullName>
    </submittedName>
</protein>
<dbReference type="SUPFAM" id="SSF49899">
    <property type="entry name" value="Concanavalin A-like lectins/glucanases"/>
    <property type="match status" value="1"/>
</dbReference>
<evidence type="ECO:0000313" key="4">
    <source>
        <dbReference type="EMBL" id="MCB7481455.1"/>
    </source>
</evidence>
<dbReference type="PROSITE" id="PS50835">
    <property type="entry name" value="IG_LIKE"/>
    <property type="match status" value="2"/>
</dbReference>
<dbReference type="Pfam" id="PF19408">
    <property type="entry name" value="PKD_6"/>
    <property type="match status" value="2"/>
</dbReference>
<keyword evidence="5" id="KW-1185">Reference proteome</keyword>
<evidence type="ECO:0000256" key="1">
    <source>
        <dbReference type="ARBA" id="ARBA00022729"/>
    </source>
</evidence>
<dbReference type="InterPro" id="IPR045829">
    <property type="entry name" value="PKD_6"/>
</dbReference>
<dbReference type="InterPro" id="IPR026444">
    <property type="entry name" value="Secre_tail"/>
</dbReference>
<dbReference type="Gene3D" id="2.60.40.10">
    <property type="entry name" value="Immunoglobulins"/>
    <property type="match status" value="8"/>
</dbReference>
<organism evidence="4 5">
    <name type="scientific">Christiangramia sediminis</name>
    <dbReference type="NCBI Taxonomy" id="2881336"/>
    <lineage>
        <taxon>Bacteria</taxon>
        <taxon>Pseudomonadati</taxon>
        <taxon>Bacteroidota</taxon>
        <taxon>Flavobacteriia</taxon>
        <taxon>Flavobacteriales</taxon>
        <taxon>Flavobacteriaceae</taxon>
        <taxon>Christiangramia</taxon>
    </lineage>
</organism>
<dbReference type="NCBIfam" id="TIGR04183">
    <property type="entry name" value="Por_Secre_tail"/>
    <property type="match status" value="1"/>
</dbReference>
<dbReference type="InterPro" id="IPR013320">
    <property type="entry name" value="ConA-like_dom_sf"/>
</dbReference>
<evidence type="ECO:0000259" key="3">
    <source>
        <dbReference type="PROSITE" id="PS50835"/>
    </source>
</evidence>
<dbReference type="Pfam" id="PF19081">
    <property type="entry name" value="Ig_7"/>
    <property type="match status" value="2"/>
</dbReference>
<accession>A0A9X1LJH7</accession>
<keyword evidence="1" id="KW-0732">Signal</keyword>
<dbReference type="GO" id="GO:0004553">
    <property type="term" value="F:hydrolase activity, hydrolyzing O-glycosyl compounds"/>
    <property type="evidence" value="ECO:0007669"/>
    <property type="project" value="UniProtKB-ARBA"/>
</dbReference>
<dbReference type="InterPro" id="IPR007110">
    <property type="entry name" value="Ig-like_dom"/>
</dbReference>
<dbReference type="InterPro" id="IPR013783">
    <property type="entry name" value="Ig-like_fold"/>
</dbReference>
<evidence type="ECO:0000256" key="2">
    <source>
        <dbReference type="SAM" id="MobiDB-lite"/>
    </source>
</evidence>
<reference evidence="4" key="1">
    <citation type="submission" date="2021-10" db="EMBL/GenBank/DDBJ databases">
        <title>Gramella sp. ASW11-100T, isolated from marine sediment.</title>
        <authorList>
            <person name="Xia C."/>
        </authorList>
    </citation>
    <scope>NUCLEOTIDE SEQUENCE</scope>
    <source>
        <strain evidence="4">ASW11-100</strain>
    </source>
</reference>
<dbReference type="EMBL" id="JAJBZG010000004">
    <property type="protein sequence ID" value="MCB7481455.1"/>
    <property type="molecule type" value="Genomic_DNA"/>
</dbReference>
<evidence type="ECO:0000313" key="5">
    <source>
        <dbReference type="Proteomes" id="UP001139414"/>
    </source>
</evidence>
<feature type="domain" description="Ig-like" evidence="3">
    <location>
        <begin position="480"/>
        <end position="561"/>
    </location>
</feature>
<comment type="caution">
    <text evidence="4">The sequence shown here is derived from an EMBL/GenBank/DDBJ whole genome shotgun (WGS) entry which is preliminary data.</text>
</comment>
<proteinExistence type="predicted"/>
<gene>
    <name evidence="4" type="ORF">LGQ90_09310</name>
</gene>
<dbReference type="RefSeq" id="WP_229340418.1">
    <property type="nucleotide sequence ID" value="NZ_JAJBZG010000004.1"/>
</dbReference>
<dbReference type="Proteomes" id="UP001139414">
    <property type="component" value="Unassembled WGS sequence"/>
</dbReference>
<dbReference type="GO" id="GO:0005975">
    <property type="term" value="P:carbohydrate metabolic process"/>
    <property type="evidence" value="ECO:0007669"/>
    <property type="project" value="UniProtKB-ARBA"/>
</dbReference>